<protein>
    <recommendedName>
        <fullName evidence="10">Protein-export membrane protein SecF</fullName>
    </recommendedName>
</protein>
<comment type="similarity">
    <text evidence="10">Belongs to the SecD/SecF family. SecF subfamily.</text>
</comment>
<comment type="subunit">
    <text evidence="10">Forms a complex with SecD. Part of the essential Sec protein translocation apparatus which comprises SecA, SecYEG and auxiliary proteins SecDF. Other proteins may also be involved.</text>
</comment>
<feature type="transmembrane region" description="Helical" evidence="10">
    <location>
        <begin position="9"/>
        <end position="30"/>
    </location>
</feature>
<dbReference type="InterPro" id="IPR048634">
    <property type="entry name" value="SecD_SecF_C"/>
</dbReference>
<evidence type="ECO:0000256" key="6">
    <source>
        <dbReference type="ARBA" id="ARBA00022927"/>
    </source>
</evidence>
<dbReference type="PRINTS" id="PR01755">
    <property type="entry name" value="SECFTRNLCASE"/>
</dbReference>
<accession>A0A2G9YSY8</accession>
<dbReference type="Pfam" id="PF02355">
    <property type="entry name" value="SecD_SecF_C"/>
    <property type="match status" value="1"/>
</dbReference>
<dbReference type="PANTHER" id="PTHR30081">
    <property type="entry name" value="PROTEIN-EXPORT MEMBRANE PROTEIN SEC"/>
    <property type="match status" value="1"/>
</dbReference>
<feature type="transmembrane region" description="Helical" evidence="10">
    <location>
        <begin position="123"/>
        <end position="142"/>
    </location>
</feature>
<feature type="transmembrane region" description="Helical" evidence="10">
    <location>
        <begin position="262"/>
        <end position="288"/>
    </location>
</feature>
<dbReference type="PROSITE" id="PS50156">
    <property type="entry name" value="SSD"/>
    <property type="match status" value="1"/>
</dbReference>
<sequence>MKIIARRRLWFGISIFMVTISALALIFWGLTLGIDFKGGTIYEAEFNKKVEASQVKQALADLNLPNLLVQIKGESDVTIKTAPLSEEQIKNVKEKFLQKIGESREISLDNVGPTVSKSLTKKAIISVILACVGIVLYLAIAFRKVPKPVSSWRFGISAVIALFHDIIITLGAYSLFGHFFNFEVDSLFVVALLTILGFSVHDTIVVFDRIRENLRNNPGEDFENVTELSVNQTLVRSSNTSLTVMMVLAALLLIGGKTLQHFIAILLVGITSGTYSSIFNAAPVLVVWQNFIKRKARA</sequence>
<keyword evidence="4" id="KW-0997">Cell inner membrane</keyword>
<feature type="transmembrane region" description="Helical" evidence="10">
    <location>
        <begin position="154"/>
        <end position="176"/>
    </location>
</feature>
<dbReference type="SUPFAM" id="SSF82866">
    <property type="entry name" value="Multidrug efflux transporter AcrB transmembrane domain"/>
    <property type="match status" value="1"/>
</dbReference>
<dbReference type="InterPro" id="IPR005665">
    <property type="entry name" value="SecF_bac"/>
</dbReference>
<dbReference type="PANTHER" id="PTHR30081:SF8">
    <property type="entry name" value="PROTEIN TRANSLOCASE SUBUNIT SECF"/>
    <property type="match status" value="1"/>
</dbReference>
<dbReference type="NCBIfam" id="TIGR00966">
    <property type="entry name" value="transloc_SecF"/>
    <property type="match status" value="1"/>
</dbReference>
<evidence type="ECO:0000256" key="1">
    <source>
        <dbReference type="ARBA" id="ARBA00004651"/>
    </source>
</evidence>
<keyword evidence="5 10" id="KW-0812">Transmembrane</keyword>
<comment type="subcellular location">
    <subcellularLocation>
        <location evidence="1 10">Cell membrane</location>
        <topology evidence="1 10">Multi-pass membrane protein</topology>
    </subcellularLocation>
</comment>
<dbReference type="InterPro" id="IPR000731">
    <property type="entry name" value="SSD"/>
</dbReference>
<dbReference type="GO" id="GO:0005886">
    <property type="term" value="C:plasma membrane"/>
    <property type="evidence" value="ECO:0007669"/>
    <property type="project" value="UniProtKB-SubCell"/>
</dbReference>
<evidence type="ECO:0000256" key="8">
    <source>
        <dbReference type="ARBA" id="ARBA00023010"/>
    </source>
</evidence>
<dbReference type="GO" id="GO:0043952">
    <property type="term" value="P:protein transport by the Sec complex"/>
    <property type="evidence" value="ECO:0007669"/>
    <property type="project" value="UniProtKB-UniRule"/>
</dbReference>
<dbReference type="InterPro" id="IPR022813">
    <property type="entry name" value="SecD/SecF_arch_bac"/>
</dbReference>
<evidence type="ECO:0000256" key="10">
    <source>
        <dbReference type="HAMAP-Rule" id="MF_01464"/>
    </source>
</evidence>
<dbReference type="GO" id="GO:0006605">
    <property type="term" value="P:protein targeting"/>
    <property type="evidence" value="ECO:0007669"/>
    <property type="project" value="UniProtKB-UniRule"/>
</dbReference>
<dbReference type="EMBL" id="PCRM01000012">
    <property type="protein sequence ID" value="PIP21853.1"/>
    <property type="molecule type" value="Genomic_DNA"/>
</dbReference>
<dbReference type="GO" id="GO:0015450">
    <property type="term" value="F:protein-transporting ATPase activity"/>
    <property type="evidence" value="ECO:0007669"/>
    <property type="project" value="InterPro"/>
</dbReference>
<reference evidence="12 13" key="1">
    <citation type="submission" date="2017-09" db="EMBL/GenBank/DDBJ databases">
        <title>Depth-based differentiation of microbial function through sediment-hosted aquifers and enrichment of novel symbionts in the deep terrestrial subsurface.</title>
        <authorList>
            <person name="Probst A.J."/>
            <person name="Ladd B."/>
            <person name="Jarett J.K."/>
            <person name="Geller-Mcgrath D.E."/>
            <person name="Sieber C.M."/>
            <person name="Emerson J.B."/>
            <person name="Anantharaman K."/>
            <person name="Thomas B.C."/>
            <person name="Malmstrom R."/>
            <person name="Stieglmeier M."/>
            <person name="Klingl A."/>
            <person name="Woyke T."/>
            <person name="Ryan C.M."/>
            <person name="Banfield J.F."/>
        </authorList>
    </citation>
    <scope>NUCLEOTIDE SEQUENCE [LARGE SCALE GENOMIC DNA]</scope>
    <source>
        <strain evidence="12">CG23_combo_of_CG06-09_8_20_14_all_40_13</strain>
    </source>
</reference>
<keyword evidence="6 10" id="KW-0653">Protein transport</keyword>
<evidence type="ECO:0000256" key="2">
    <source>
        <dbReference type="ARBA" id="ARBA00022448"/>
    </source>
</evidence>
<dbReference type="GO" id="GO:0065002">
    <property type="term" value="P:intracellular protein transmembrane transport"/>
    <property type="evidence" value="ECO:0007669"/>
    <property type="project" value="UniProtKB-UniRule"/>
</dbReference>
<evidence type="ECO:0000313" key="12">
    <source>
        <dbReference type="EMBL" id="PIP21853.1"/>
    </source>
</evidence>
<keyword evidence="8 10" id="KW-0811">Translocation</keyword>
<dbReference type="NCBIfam" id="TIGR00916">
    <property type="entry name" value="2A0604s01"/>
    <property type="match status" value="1"/>
</dbReference>
<dbReference type="HAMAP" id="MF_01464_B">
    <property type="entry name" value="SecF_B"/>
    <property type="match status" value="1"/>
</dbReference>
<organism evidence="12 13">
    <name type="scientific">Candidatus Nealsonbacteria bacterium CG23_combo_of_CG06-09_8_20_14_all_40_13</name>
    <dbReference type="NCBI Taxonomy" id="1974724"/>
    <lineage>
        <taxon>Bacteria</taxon>
        <taxon>Candidatus Nealsoniibacteriota</taxon>
    </lineage>
</organism>
<dbReference type="AlphaFoldDB" id="A0A2G9YSY8"/>
<name>A0A2G9YSY8_9BACT</name>
<feature type="transmembrane region" description="Helical" evidence="10">
    <location>
        <begin position="239"/>
        <end position="256"/>
    </location>
</feature>
<gene>
    <name evidence="10 12" type="primary">secF</name>
    <name evidence="12" type="ORF">COX39_00685</name>
</gene>
<comment type="function">
    <text evidence="10">Part of the Sec protein translocase complex. Interacts with the SecYEG preprotein conducting channel. SecDF uses the proton motive force (PMF) to complete protein translocation after the ATP-dependent function of SecA.</text>
</comment>
<proteinExistence type="inferred from homology"/>
<feature type="transmembrane region" description="Helical" evidence="10">
    <location>
        <begin position="188"/>
        <end position="207"/>
    </location>
</feature>
<dbReference type="Gene3D" id="1.20.1640.10">
    <property type="entry name" value="Multidrug efflux transporter AcrB transmembrane domain"/>
    <property type="match status" value="1"/>
</dbReference>
<keyword evidence="3 10" id="KW-1003">Cell membrane</keyword>
<evidence type="ECO:0000313" key="13">
    <source>
        <dbReference type="Proteomes" id="UP000231567"/>
    </source>
</evidence>
<dbReference type="Proteomes" id="UP000231567">
    <property type="component" value="Unassembled WGS sequence"/>
</dbReference>
<evidence type="ECO:0000256" key="5">
    <source>
        <dbReference type="ARBA" id="ARBA00022692"/>
    </source>
</evidence>
<keyword evidence="9 10" id="KW-0472">Membrane</keyword>
<evidence type="ECO:0000256" key="9">
    <source>
        <dbReference type="ARBA" id="ARBA00023136"/>
    </source>
</evidence>
<dbReference type="InterPro" id="IPR022645">
    <property type="entry name" value="SecD/SecF_bac"/>
</dbReference>
<evidence type="ECO:0000256" key="7">
    <source>
        <dbReference type="ARBA" id="ARBA00022989"/>
    </source>
</evidence>
<dbReference type="InterPro" id="IPR055344">
    <property type="entry name" value="SecD_SecF_C_bact"/>
</dbReference>
<dbReference type="InterPro" id="IPR022646">
    <property type="entry name" value="SecD/SecF_CS"/>
</dbReference>
<evidence type="ECO:0000256" key="4">
    <source>
        <dbReference type="ARBA" id="ARBA00022519"/>
    </source>
</evidence>
<keyword evidence="7 10" id="KW-1133">Transmembrane helix</keyword>
<evidence type="ECO:0000259" key="11">
    <source>
        <dbReference type="PROSITE" id="PS50156"/>
    </source>
</evidence>
<feature type="domain" description="SSD" evidence="11">
    <location>
        <begin position="123"/>
        <end position="287"/>
    </location>
</feature>
<evidence type="ECO:0000256" key="3">
    <source>
        <dbReference type="ARBA" id="ARBA00022475"/>
    </source>
</evidence>
<comment type="caution">
    <text evidence="12">The sequence shown here is derived from an EMBL/GenBank/DDBJ whole genome shotgun (WGS) entry which is preliminary data.</text>
</comment>
<keyword evidence="2 10" id="KW-0813">Transport</keyword>
<dbReference type="Pfam" id="PF07549">
    <property type="entry name" value="Sec_GG"/>
    <property type="match status" value="1"/>
</dbReference>